<proteinExistence type="predicted"/>
<dbReference type="Proteomes" id="UP001434883">
    <property type="component" value="Unassembled WGS sequence"/>
</dbReference>
<sequence length="120" mass="13580">MCYQAQAGWILDGFPYNITQAHMLEKALGGSERLWGITDKRREEDEQERTALMCDGWLEEQAAMLVNHHSMIIQLSEVAHHHIEAGAKLQYELVLVSKAFQGICLKFSGAALQHLSLCRI</sequence>
<evidence type="ECO:0000313" key="2">
    <source>
        <dbReference type="Proteomes" id="UP001434883"/>
    </source>
</evidence>
<organism evidence="1 2">
    <name type="scientific">Xenoophorus captivus</name>
    <dbReference type="NCBI Taxonomy" id="1517983"/>
    <lineage>
        <taxon>Eukaryota</taxon>
        <taxon>Metazoa</taxon>
        <taxon>Chordata</taxon>
        <taxon>Craniata</taxon>
        <taxon>Vertebrata</taxon>
        <taxon>Euteleostomi</taxon>
        <taxon>Actinopterygii</taxon>
        <taxon>Neopterygii</taxon>
        <taxon>Teleostei</taxon>
        <taxon>Neoteleostei</taxon>
        <taxon>Acanthomorphata</taxon>
        <taxon>Ovalentaria</taxon>
        <taxon>Atherinomorphae</taxon>
        <taxon>Cyprinodontiformes</taxon>
        <taxon>Goodeidae</taxon>
        <taxon>Xenoophorus</taxon>
    </lineage>
</organism>
<dbReference type="EMBL" id="JAHRIN010060508">
    <property type="protein sequence ID" value="MEQ2212877.1"/>
    <property type="molecule type" value="Genomic_DNA"/>
</dbReference>
<accession>A0ABV0RZ20</accession>
<reference evidence="1 2" key="1">
    <citation type="submission" date="2021-06" db="EMBL/GenBank/DDBJ databases">
        <authorList>
            <person name="Palmer J.M."/>
        </authorList>
    </citation>
    <scope>NUCLEOTIDE SEQUENCE [LARGE SCALE GENOMIC DNA]</scope>
    <source>
        <strain evidence="1 2">XC_2019</strain>
        <tissue evidence="1">Muscle</tissue>
    </source>
</reference>
<evidence type="ECO:0000313" key="1">
    <source>
        <dbReference type="EMBL" id="MEQ2212877.1"/>
    </source>
</evidence>
<gene>
    <name evidence="1" type="ORF">XENOCAPTIV_006279</name>
</gene>
<evidence type="ECO:0008006" key="3">
    <source>
        <dbReference type="Google" id="ProtNLM"/>
    </source>
</evidence>
<protein>
    <recommendedName>
        <fullName evidence="3">Adenylate kinase</fullName>
    </recommendedName>
</protein>
<comment type="caution">
    <text evidence="1">The sequence shown here is derived from an EMBL/GenBank/DDBJ whole genome shotgun (WGS) entry which is preliminary data.</text>
</comment>
<dbReference type="PANTHER" id="PTHR14919:SF0">
    <property type="entry name" value="SPERM FLAGELLAR PROTEIN 2"/>
    <property type="match status" value="1"/>
</dbReference>
<name>A0ABV0RZ20_9TELE</name>
<dbReference type="InterPro" id="IPR052634">
    <property type="entry name" value="Sperm_flagellar-bone_growth"/>
</dbReference>
<dbReference type="PANTHER" id="PTHR14919">
    <property type="entry name" value="KPL2-RELATED"/>
    <property type="match status" value="1"/>
</dbReference>
<dbReference type="Gene3D" id="3.40.50.300">
    <property type="entry name" value="P-loop containing nucleotide triphosphate hydrolases"/>
    <property type="match status" value="1"/>
</dbReference>
<keyword evidence="2" id="KW-1185">Reference proteome</keyword>
<dbReference type="InterPro" id="IPR027417">
    <property type="entry name" value="P-loop_NTPase"/>
</dbReference>